<reference evidence="1" key="1">
    <citation type="journal article" date="2012" name="Nat. Biotechnol.">
        <title>Reference genome sequence of the model plant Setaria.</title>
        <authorList>
            <person name="Bennetzen J.L."/>
            <person name="Schmutz J."/>
            <person name="Wang H."/>
            <person name="Percifield R."/>
            <person name="Hawkins J."/>
            <person name="Pontaroli A.C."/>
            <person name="Estep M."/>
            <person name="Feng L."/>
            <person name="Vaughn J.N."/>
            <person name="Grimwood J."/>
            <person name="Jenkins J."/>
            <person name="Barry K."/>
            <person name="Lindquist E."/>
            <person name="Hellsten U."/>
            <person name="Deshpande S."/>
            <person name="Wang X."/>
            <person name="Wu X."/>
            <person name="Mitros T."/>
            <person name="Triplett J."/>
            <person name="Yang X."/>
            <person name="Ye C.Y."/>
            <person name="Mauro-Herrera M."/>
            <person name="Wang L."/>
            <person name="Li P."/>
            <person name="Sharma M."/>
            <person name="Sharma R."/>
            <person name="Ronald P.C."/>
            <person name="Panaud O."/>
            <person name="Kellogg E.A."/>
            <person name="Brutnell T.P."/>
            <person name="Doust A.N."/>
            <person name="Tuskan G.A."/>
            <person name="Rokhsar D."/>
            <person name="Devos K.M."/>
        </authorList>
    </citation>
    <scope>NUCLEOTIDE SEQUENCE [LARGE SCALE GENOMIC DNA]</scope>
    <source>
        <strain evidence="1">Yugu1</strain>
    </source>
</reference>
<accession>A0A368QTU4</accession>
<dbReference type="EMBL" id="CM003531">
    <property type="protein sequence ID" value="RCV21332.1"/>
    <property type="molecule type" value="Genomic_DNA"/>
</dbReference>
<name>A0A368QTU4_SETIT</name>
<gene>
    <name evidence="1" type="ORF">SETIT_4G130700v2</name>
</gene>
<sequence>MERGGREKRRRRGRADVVEEGLTAGGLEVECGAAHRPPLRPPPLHAGPCGRCRMLAPAANAARRRRLGKGRGRAELVARQPPATAAVARHVSSPADAPLLILRLRLPGSIQCGCNEPDFAACRSQLGSCNDLA</sequence>
<protein>
    <submittedName>
        <fullName evidence="1">Uncharacterized protein</fullName>
    </submittedName>
</protein>
<reference evidence="1" key="2">
    <citation type="submission" date="2015-07" db="EMBL/GenBank/DDBJ databases">
        <authorList>
            <person name="Noorani M."/>
        </authorList>
    </citation>
    <scope>NUCLEOTIDE SEQUENCE</scope>
    <source>
        <strain evidence="1">Yugu1</strain>
    </source>
</reference>
<dbReference type="AlphaFoldDB" id="A0A368QTU4"/>
<organism evidence="1">
    <name type="scientific">Setaria italica</name>
    <name type="common">Foxtail millet</name>
    <name type="synonym">Panicum italicum</name>
    <dbReference type="NCBI Taxonomy" id="4555"/>
    <lineage>
        <taxon>Eukaryota</taxon>
        <taxon>Viridiplantae</taxon>
        <taxon>Streptophyta</taxon>
        <taxon>Embryophyta</taxon>
        <taxon>Tracheophyta</taxon>
        <taxon>Spermatophyta</taxon>
        <taxon>Magnoliopsida</taxon>
        <taxon>Liliopsida</taxon>
        <taxon>Poales</taxon>
        <taxon>Poaceae</taxon>
        <taxon>PACMAD clade</taxon>
        <taxon>Panicoideae</taxon>
        <taxon>Panicodae</taxon>
        <taxon>Paniceae</taxon>
        <taxon>Cenchrinae</taxon>
        <taxon>Setaria</taxon>
    </lineage>
</organism>
<proteinExistence type="predicted"/>
<evidence type="ECO:0000313" key="1">
    <source>
        <dbReference type="EMBL" id="RCV21332.1"/>
    </source>
</evidence>